<dbReference type="PROSITE" id="PS51257">
    <property type="entry name" value="PROKAR_LIPOPROTEIN"/>
    <property type="match status" value="1"/>
</dbReference>
<dbReference type="GO" id="GO:0016740">
    <property type="term" value="F:transferase activity"/>
    <property type="evidence" value="ECO:0007669"/>
    <property type="project" value="UniProtKB-KW"/>
</dbReference>
<accession>A0A7X8XY77</accession>
<evidence type="ECO:0000313" key="6">
    <source>
        <dbReference type="Proteomes" id="UP000585050"/>
    </source>
</evidence>
<dbReference type="RefSeq" id="WP_168884678.1">
    <property type="nucleotide sequence ID" value="NZ_JABAIL010000009.1"/>
</dbReference>
<dbReference type="Gene3D" id="3.40.720.10">
    <property type="entry name" value="Alkaline Phosphatase, subunit A"/>
    <property type="match status" value="1"/>
</dbReference>
<dbReference type="InterPro" id="IPR017850">
    <property type="entry name" value="Alkaline_phosphatase_core_sf"/>
</dbReference>
<evidence type="ECO:0000256" key="2">
    <source>
        <dbReference type="ARBA" id="ARBA00022801"/>
    </source>
</evidence>
<keyword evidence="2 5" id="KW-0378">Hydrolase</keyword>
<comment type="caution">
    <text evidence="5">The sequence shown here is derived from an EMBL/GenBank/DDBJ whole genome shotgun (WGS) entry which is preliminary data.</text>
</comment>
<keyword evidence="6" id="KW-1185">Reference proteome</keyword>
<organism evidence="5 6">
    <name type="scientific">Flammeovirga agarivorans</name>
    <dbReference type="NCBI Taxonomy" id="2726742"/>
    <lineage>
        <taxon>Bacteria</taxon>
        <taxon>Pseudomonadati</taxon>
        <taxon>Bacteroidota</taxon>
        <taxon>Cytophagia</taxon>
        <taxon>Cytophagales</taxon>
        <taxon>Flammeovirgaceae</taxon>
        <taxon>Flammeovirga</taxon>
    </lineage>
</organism>
<reference evidence="5 6" key="1">
    <citation type="submission" date="2020-04" db="EMBL/GenBank/DDBJ databases">
        <title>Flammeovirga sp. SR4, a novel species isolated from seawater.</title>
        <authorList>
            <person name="Wang X."/>
        </authorList>
    </citation>
    <scope>NUCLEOTIDE SEQUENCE [LARGE SCALE GENOMIC DNA]</scope>
    <source>
        <strain evidence="5 6">SR4</strain>
    </source>
</reference>
<feature type="signal peptide" evidence="3">
    <location>
        <begin position="1"/>
        <end position="23"/>
    </location>
</feature>
<dbReference type="PANTHER" id="PTHR42693">
    <property type="entry name" value="ARYLSULFATASE FAMILY MEMBER"/>
    <property type="match status" value="1"/>
</dbReference>
<name>A0A7X8XY77_9BACT</name>
<proteinExistence type="inferred from homology"/>
<comment type="similarity">
    <text evidence="1">Belongs to the sulfatase family.</text>
</comment>
<keyword evidence="3" id="KW-0732">Signal</keyword>
<dbReference type="PANTHER" id="PTHR42693:SF53">
    <property type="entry name" value="ENDO-4-O-SULFATASE"/>
    <property type="match status" value="1"/>
</dbReference>
<dbReference type="Gene3D" id="3.30.1120.10">
    <property type="match status" value="1"/>
</dbReference>
<dbReference type="InterPro" id="IPR050738">
    <property type="entry name" value="Sulfatase"/>
</dbReference>
<evidence type="ECO:0000256" key="1">
    <source>
        <dbReference type="ARBA" id="ARBA00008779"/>
    </source>
</evidence>
<dbReference type="Proteomes" id="UP000585050">
    <property type="component" value="Unassembled WGS sequence"/>
</dbReference>
<evidence type="ECO:0000256" key="3">
    <source>
        <dbReference type="SAM" id="SignalP"/>
    </source>
</evidence>
<keyword evidence="5" id="KW-0808">Transferase</keyword>
<sequence length="469" mass="52747">MKFIKLHLLLLLGLTFFSSCTSSKNNFVEDTSNKKKPNVVIIFLDDSGYADFNPFNDDKNAVATPHVDQLSQEGVKLTNFYVPQAVCSASRAALLTGSYPGRTKVFAAHKAKERGLDTQFPTMGELFEKSGYKTALFGKWHCGDQEDTRPHNRGFQETAGLMYSNDMWKYHPVAPEVWGKNPLQYWENGKVTINDITKDDQKQLTKWYTEKAVDFINRNNEDPFLLYVTHSMPHAPIYCSDEFDGKSGKGLYADVTLELDWSVGQITKALKENGLDENTIVIFSSDNGPWSIFGNHAGKTPFREAKATSFDGGTKSATIIKYPNGLKAGAFDKAICSIDLLPTLANLCDVSLGETEIDGKDIWPYLSGDEKDNPHPYYAFSTGAQLEVIMSADGKWKLHLPHKYRKVKKYGKDGGYGKYTREKIELSLFDLENDPYEKVNVADKHPEVVKELQAFAEAHKKKFYSKVTL</sequence>
<dbReference type="Pfam" id="PF00884">
    <property type="entry name" value="Sulfatase"/>
    <property type="match status" value="1"/>
</dbReference>
<feature type="chain" id="PRO_5031534171" evidence="3">
    <location>
        <begin position="24"/>
        <end position="469"/>
    </location>
</feature>
<dbReference type="SUPFAM" id="SSF53649">
    <property type="entry name" value="Alkaline phosphatase-like"/>
    <property type="match status" value="1"/>
</dbReference>
<dbReference type="AlphaFoldDB" id="A0A7X8XY77"/>
<evidence type="ECO:0000313" key="5">
    <source>
        <dbReference type="EMBL" id="NLR93964.1"/>
    </source>
</evidence>
<gene>
    <name evidence="5" type="ORF">HGP29_22375</name>
</gene>
<protein>
    <submittedName>
        <fullName evidence="5">Sulfatase-like hydrolase/transferase</fullName>
    </submittedName>
</protein>
<dbReference type="GO" id="GO:0004065">
    <property type="term" value="F:arylsulfatase activity"/>
    <property type="evidence" value="ECO:0007669"/>
    <property type="project" value="TreeGrafter"/>
</dbReference>
<feature type="domain" description="Sulfatase N-terminal" evidence="4">
    <location>
        <begin position="37"/>
        <end position="349"/>
    </location>
</feature>
<evidence type="ECO:0000259" key="4">
    <source>
        <dbReference type="Pfam" id="PF00884"/>
    </source>
</evidence>
<dbReference type="EMBL" id="JABAIL010000009">
    <property type="protein sequence ID" value="NLR93964.1"/>
    <property type="molecule type" value="Genomic_DNA"/>
</dbReference>
<dbReference type="InterPro" id="IPR000917">
    <property type="entry name" value="Sulfatase_N"/>
</dbReference>